<protein>
    <recommendedName>
        <fullName evidence="4">Disease resistance R13L4/SHOC-2-like LRR domain-containing protein</fullName>
    </recommendedName>
</protein>
<gene>
    <name evidence="5" type="ORF">IKC_06624</name>
</gene>
<dbReference type="InterPro" id="IPR003591">
    <property type="entry name" value="Leu-rich_rpt_typical-subtyp"/>
</dbReference>
<sequence length="418" mass="45636">MKKQKYIKILAATVIMTSTLGVISVGSSSVSAQQVAMDEKSEVVHIPDSILRKNIKAKLGIVEDSEITKARLATITYMETTYAGIQNLSGLEYLTNLREIWLDGNQISDISPLGNLPKLQTLKLPGNKISDVSGLTNLPNLQKLELSENQIQDISSLAKANLLNLTALSLNSNQIKDVSPLGKLTKLTELGLYGNQITDVSPLKNLTRLTGLNIGGNQVQNITPLADMKGLTSLFLSENQINDVSPLTSLTELYGLDLSGNQISDVSPLARLSKLIFLNLASNQITDVSPLSDRTFNQLDVSKNWLSEIPTNWNSHQIAENFIDGKENQYNAAFSSETINLKIGETKTLPVNWKYNNQEEKVPTHLPEKPILTVDNENVTASGTQTVLQLQANKVGTSVVTYEPVPGLKKTVTVTVTE</sequence>
<dbReference type="AlphaFoldDB" id="A0A9W5R095"/>
<keyword evidence="1" id="KW-0433">Leucine-rich repeat</keyword>
<dbReference type="PANTHER" id="PTHR46652:SF3">
    <property type="entry name" value="LEUCINE-RICH REPEAT-CONTAINING PROTEIN 9"/>
    <property type="match status" value="1"/>
</dbReference>
<dbReference type="SMART" id="SM00365">
    <property type="entry name" value="LRR_SD22"/>
    <property type="match status" value="9"/>
</dbReference>
<dbReference type="PANTHER" id="PTHR46652">
    <property type="entry name" value="LEUCINE-RICH REPEAT AND IQ DOMAIN-CONTAINING PROTEIN 1-RELATED"/>
    <property type="match status" value="1"/>
</dbReference>
<evidence type="ECO:0000313" key="5">
    <source>
        <dbReference type="EMBL" id="EOQ00367.1"/>
    </source>
</evidence>
<dbReference type="RefSeq" id="WP_016124178.1">
    <property type="nucleotide sequence ID" value="NZ_KB976858.1"/>
</dbReference>
<dbReference type="Gene3D" id="3.80.10.10">
    <property type="entry name" value="Ribonuclease Inhibitor"/>
    <property type="match status" value="2"/>
</dbReference>
<accession>A0A9W5R095</accession>
<evidence type="ECO:0000256" key="3">
    <source>
        <dbReference type="SAM" id="SignalP"/>
    </source>
</evidence>
<name>A0A9W5R095_BACCE</name>
<dbReference type="InterPro" id="IPR050836">
    <property type="entry name" value="SDS22/Internalin_LRR"/>
</dbReference>
<dbReference type="Proteomes" id="UP000014028">
    <property type="component" value="Unassembled WGS sequence"/>
</dbReference>
<comment type="caution">
    <text evidence="5">The sequence shown here is derived from an EMBL/GenBank/DDBJ whole genome shotgun (WGS) entry which is preliminary data.</text>
</comment>
<proteinExistence type="predicted"/>
<evidence type="ECO:0000256" key="2">
    <source>
        <dbReference type="ARBA" id="ARBA00022737"/>
    </source>
</evidence>
<dbReference type="InterPro" id="IPR032675">
    <property type="entry name" value="LRR_dom_sf"/>
</dbReference>
<organism evidence="5 6">
    <name type="scientific">Bacillus cereus VD184</name>
    <dbReference type="NCBI Taxonomy" id="1053242"/>
    <lineage>
        <taxon>Bacteria</taxon>
        <taxon>Bacillati</taxon>
        <taxon>Bacillota</taxon>
        <taxon>Bacilli</taxon>
        <taxon>Bacillales</taxon>
        <taxon>Bacillaceae</taxon>
        <taxon>Bacillus</taxon>
        <taxon>Bacillus cereus group</taxon>
    </lineage>
</organism>
<keyword evidence="3" id="KW-0732">Signal</keyword>
<dbReference type="SUPFAM" id="SSF52058">
    <property type="entry name" value="L domain-like"/>
    <property type="match status" value="1"/>
</dbReference>
<dbReference type="InterPro" id="IPR001611">
    <property type="entry name" value="Leu-rich_rpt"/>
</dbReference>
<feature type="chain" id="PRO_5040924645" description="Disease resistance R13L4/SHOC-2-like LRR domain-containing protein" evidence="3">
    <location>
        <begin position="33"/>
        <end position="418"/>
    </location>
</feature>
<reference evidence="5 6" key="1">
    <citation type="submission" date="2012-12" db="EMBL/GenBank/DDBJ databases">
        <title>The Genome Sequence of Bacillus cereus VD184.</title>
        <authorList>
            <consortium name="The Broad Institute Genome Sequencing Platform"/>
            <consortium name="The Broad Institute Genome Sequencing Center for Infectious Disease"/>
            <person name="Feldgarden M."/>
            <person name="Van der Auwera G.A."/>
            <person name="Mahillon J."/>
            <person name="Duprez V."/>
            <person name="Timmery S."/>
            <person name="Mattelet C."/>
            <person name="Dierick K."/>
            <person name="Sun M."/>
            <person name="Yu Z."/>
            <person name="Zhu L."/>
            <person name="Hu X."/>
            <person name="Shank E.B."/>
            <person name="Swiecicka I."/>
            <person name="Hansen B.M."/>
            <person name="Andrup L."/>
            <person name="Walker B."/>
            <person name="Young S.K."/>
            <person name="Zeng Q."/>
            <person name="Gargeya S."/>
            <person name="Fitzgerald M."/>
            <person name="Haas B."/>
            <person name="Abouelleil A."/>
            <person name="Alvarado L."/>
            <person name="Arachchi H.M."/>
            <person name="Berlin A.M."/>
            <person name="Chapman S.B."/>
            <person name="Dewar J."/>
            <person name="Goldberg J."/>
            <person name="Griggs A."/>
            <person name="Gujja S."/>
            <person name="Hansen M."/>
            <person name="Howarth C."/>
            <person name="Imamovic A."/>
            <person name="Larimer J."/>
            <person name="McCowan C."/>
            <person name="Murphy C."/>
            <person name="Neiman D."/>
            <person name="Pearson M."/>
            <person name="Priest M."/>
            <person name="Roberts A."/>
            <person name="Saif S."/>
            <person name="Shea T."/>
            <person name="Sisk P."/>
            <person name="Sykes S."/>
            <person name="Wortman J."/>
            <person name="Nusbaum C."/>
            <person name="Birren B."/>
        </authorList>
    </citation>
    <scope>NUCLEOTIDE SEQUENCE [LARGE SCALE GENOMIC DNA]</scope>
    <source>
        <strain evidence="5 6">VD184</strain>
    </source>
</reference>
<dbReference type="Pfam" id="PF23598">
    <property type="entry name" value="LRR_14"/>
    <property type="match status" value="1"/>
</dbReference>
<dbReference type="InterPro" id="IPR055414">
    <property type="entry name" value="LRR_R13L4/SHOC2-like"/>
</dbReference>
<evidence type="ECO:0000256" key="1">
    <source>
        <dbReference type="ARBA" id="ARBA00022614"/>
    </source>
</evidence>
<feature type="domain" description="Disease resistance R13L4/SHOC-2-like LRR" evidence="4">
    <location>
        <begin position="85"/>
        <end position="305"/>
    </location>
</feature>
<dbReference type="EMBL" id="AHFK01000119">
    <property type="protein sequence ID" value="EOQ00367.1"/>
    <property type="molecule type" value="Genomic_DNA"/>
</dbReference>
<evidence type="ECO:0000259" key="4">
    <source>
        <dbReference type="Pfam" id="PF23598"/>
    </source>
</evidence>
<dbReference type="PROSITE" id="PS51450">
    <property type="entry name" value="LRR"/>
    <property type="match status" value="8"/>
</dbReference>
<feature type="signal peptide" evidence="3">
    <location>
        <begin position="1"/>
        <end position="32"/>
    </location>
</feature>
<evidence type="ECO:0000313" key="6">
    <source>
        <dbReference type="Proteomes" id="UP000014028"/>
    </source>
</evidence>
<dbReference type="SMART" id="SM00369">
    <property type="entry name" value="LRR_TYP"/>
    <property type="match status" value="6"/>
</dbReference>
<keyword evidence="2" id="KW-0677">Repeat</keyword>